<feature type="binding site" evidence="5">
    <location>
        <position position="110"/>
    </location>
    <ligand>
        <name>substrate</name>
    </ligand>
</feature>
<dbReference type="GO" id="GO:0160147">
    <property type="term" value="F:tRNA pseudouridine(38-40) synthase activity"/>
    <property type="evidence" value="ECO:0007669"/>
    <property type="project" value="UniProtKB-EC"/>
</dbReference>
<dbReference type="GO" id="GO:0003723">
    <property type="term" value="F:RNA binding"/>
    <property type="evidence" value="ECO:0007669"/>
    <property type="project" value="InterPro"/>
</dbReference>
<dbReference type="Pfam" id="PF01416">
    <property type="entry name" value="PseudoU_synth_1"/>
    <property type="match status" value="2"/>
</dbReference>
<evidence type="ECO:0000256" key="4">
    <source>
        <dbReference type="PIRSR" id="PIRSR001430-1"/>
    </source>
</evidence>
<evidence type="ECO:0000256" key="3">
    <source>
        <dbReference type="ARBA" id="ARBA00023235"/>
    </source>
</evidence>
<keyword evidence="3 6" id="KW-0413">Isomerase</keyword>
<reference evidence="8" key="1">
    <citation type="submission" date="2021-06" db="EMBL/GenBank/DDBJ databases">
        <authorList>
            <person name="Nardi T."/>
            <person name="Nardi T."/>
        </authorList>
    </citation>
    <scope>NUCLEOTIDE SEQUENCE</scope>
</reference>
<organism evidence="8 9">
    <name type="scientific">Hyalomma marginatum</name>
    <dbReference type="NCBI Taxonomy" id="34627"/>
    <lineage>
        <taxon>Eukaryota</taxon>
        <taxon>Metazoa</taxon>
        <taxon>Ecdysozoa</taxon>
        <taxon>Arthropoda</taxon>
        <taxon>Chelicerata</taxon>
        <taxon>Arachnida</taxon>
        <taxon>Acari</taxon>
        <taxon>Parasitiformes</taxon>
        <taxon>Ixodida</taxon>
        <taxon>Ixodoidea</taxon>
        <taxon>Ixodidae</taxon>
        <taxon>Hyalomminae</taxon>
        <taxon>Hyalomma</taxon>
    </lineage>
</organism>
<comment type="similarity">
    <text evidence="1 6">Belongs to the tRNA pseudouridine synthase TruA family.</text>
</comment>
<dbReference type="PANTHER" id="PTHR11142">
    <property type="entry name" value="PSEUDOURIDYLATE SYNTHASE"/>
    <property type="match status" value="1"/>
</dbReference>
<comment type="caution">
    <text evidence="8">The sequence shown here is derived from an EMBL/GenBank/DDBJ whole genome shotgun (WGS) entry which is preliminary data.</text>
</comment>
<dbReference type="PANTHER" id="PTHR11142:SF0">
    <property type="entry name" value="TRNA PSEUDOURIDINE SYNTHASE-LIKE 1"/>
    <property type="match status" value="1"/>
</dbReference>
<sequence length="246" mass="28305">MFRYKITVEYDGSKFCGWQRQKNCISIQESIENAIAKFAHKEVTVFGAGRTDAGVHAFEQVAHFDLERYYQLHKIKSAINHFVKPDIAVLDIEAVSTDFHARFSAKKKRYIYRLVNRDSHLAIMHTKAWLVKEKMDVDSIRKGALILTGKHDFASFRASSCQAKNSVKTIDKIEIMKREGEVIDFVFEGKSFLHNQVRIMAGALKNVGIKKWDCKRLQEVLNSQDRKVGPETAPPYGLYLAKIWYS</sequence>
<evidence type="ECO:0000313" key="8">
    <source>
        <dbReference type="EMBL" id="CAG7598871.1"/>
    </source>
</evidence>
<gene>
    <name evidence="8" type="ORF">MHYMCMPASI_01051</name>
</gene>
<dbReference type="InterPro" id="IPR020095">
    <property type="entry name" value="PsdUridine_synth_TruA_C"/>
</dbReference>
<dbReference type="InterPro" id="IPR001406">
    <property type="entry name" value="PsdUridine_synth_TruA"/>
</dbReference>
<evidence type="ECO:0000313" key="9">
    <source>
        <dbReference type="Proteomes" id="UP000837675"/>
    </source>
</evidence>
<dbReference type="NCBIfam" id="TIGR00071">
    <property type="entry name" value="hisT_truA"/>
    <property type="match status" value="1"/>
</dbReference>
<dbReference type="HAMAP" id="MF_00171">
    <property type="entry name" value="TruA"/>
    <property type="match status" value="1"/>
</dbReference>
<dbReference type="FunFam" id="3.30.70.580:FF:000001">
    <property type="entry name" value="tRNA pseudouridine synthase A"/>
    <property type="match status" value="1"/>
</dbReference>
<feature type="active site" description="Nucleophile" evidence="4">
    <location>
        <position position="52"/>
    </location>
</feature>
<evidence type="ECO:0000259" key="7">
    <source>
        <dbReference type="Pfam" id="PF01416"/>
    </source>
</evidence>
<name>A0A8S4C3E3_9ACAR</name>
<proteinExistence type="inferred from homology"/>
<dbReference type="EMBL" id="CAJVAF010000337">
    <property type="protein sequence ID" value="CAG7598871.1"/>
    <property type="molecule type" value="Genomic_DNA"/>
</dbReference>
<feature type="domain" description="Pseudouridine synthase I TruA alpha/beta" evidence="7">
    <location>
        <begin position="147"/>
        <end position="245"/>
    </location>
</feature>
<dbReference type="InterPro" id="IPR020103">
    <property type="entry name" value="PsdUridine_synth_cat_dom_sf"/>
</dbReference>
<protein>
    <recommendedName>
        <fullName evidence="6">tRNA pseudouridine synthase</fullName>
        <ecNumber evidence="6">5.4.99.12</ecNumber>
    </recommendedName>
</protein>
<dbReference type="Gene3D" id="3.30.70.580">
    <property type="entry name" value="Pseudouridine synthase I, catalytic domain, N-terminal subdomain"/>
    <property type="match status" value="1"/>
</dbReference>
<dbReference type="GO" id="GO:0031119">
    <property type="term" value="P:tRNA pseudouridine synthesis"/>
    <property type="evidence" value="ECO:0007669"/>
    <property type="project" value="TreeGrafter"/>
</dbReference>
<dbReference type="Proteomes" id="UP000837675">
    <property type="component" value="Unassembled WGS sequence"/>
</dbReference>
<dbReference type="InterPro" id="IPR020097">
    <property type="entry name" value="PsdUridine_synth_TruA_a/b_dom"/>
</dbReference>
<dbReference type="AlphaFoldDB" id="A0A8S4C3E3"/>
<dbReference type="PIRSF" id="PIRSF001430">
    <property type="entry name" value="tRNA_psdUrid_synth"/>
    <property type="match status" value="1"/>
</dbReference>
<dbReference type="CDD" id="cd02570">
    <property type="entry name" value="PseudoU_synth_EcTruA"/>
    <property type="match status" value="1"/>
</dbReference>
<dbReference type="EC" id="5.4.99.12" evidence="6"/>
<evidence type="ECO:0000256" key="6">
    <source>
        <dbReference type="RuleBase" id="RU003792"/>
    </source>
</evidence>
<dbReference type="Gene3D" id="3.30.70.660">
    <property type="entry name" value="Pseudouridine synthase I, catalytic domain, C-terminal subdomain"/>
    <property type="match status" value="1"/>
</dbReference>
<evidence type="ECO:0000256" key="5">
    <source>
        <dbReference type="PIRSR" id="PIRSR001430-2"/>
    </source>
</evidence>
<dbReference type="InterPro" id="IPR020094">
    <property type="entry name" value="TruA/RsuA/RluB/E/F_N"/>
</dbReference>
<accession>A0A8S4C3E3</accession>
<keyword evidence="2 6" id="KW-0819">tRNA processing</keyword>
<evidence type="ECO:0000256" key="1">
    <source>
        <dbReference type="ARBA" id="ARBA00009375"/>
    </source>
</evidence>
<keyword evidence="9" id="KW-1185">Reference proteome</keyword>
<evidence type="ECO:0000256" key="2">
    <source>
        <dbReference type="ARBA" id="ARBA00022694"/>
    </source>
</evidence>
<feature type="domain" description="Pseudouridine synthase I TruA alpha/beta" evidence="7">
    <location>
        <begin position="8"/>
        <end position="103"/>
    </location>
</feature>
<comment type="catalytic activity">
    <reaction evidence="6">
        <text>uridine(38/39/40) in tRNA = pseudouridine(38/39/40) in tRNA</text>
        <dbReference type="Rhea" id="RHEA:22376"/>
        <dbReference type="Rhea" id="RHEA-COMP:10085"/>
        <dbReference type="Rhea" id="RHEA-COMP:10087"/>
        <dbReference type="ChEBI" id="CHEBI:65314"/>
        <dbReference type="ChEBI" id="CHEBI:65315"/>
        <dbReference type="EC" id="5.4.99.12"/>
    </reaction>
</comment>
<dbReference type="SUPFAM" id="SSF55120">
    <property type="entry name" value="Pseudouridine synthase"/>
    <property type="match status" value="1"/>
</dbReference>